<dbReference type="PROSITE" id="PS51318">
    <property type="entry name" value="TAT"/>
    <property type="match status" value="1"/>
</dbReference>
<keyword evidence="2" id="KW-1185">Reference proteome</keyword>
<proteinExistence type="predicted"/>
<protein>
    <submittedName>
        <fullName evidence="1">Uncharacterized protein</fullName>
    </submittedName>
</protein>
<dbReference type="InterPro" id="IPR006311">
    <property type="entry name" value="TAT_signal"/>
</dbReference>
<dbReference type="Proteomes" id="UP001501578">
    <property type="component" value="Unassembled WGS sequence"/>
</dbReference>
<organism evidence="1 2">
    <name type="scientific">Nonomuraea longicatena</name>
    <dbReference type="NCBI Taxonomy" id="83682"/>
    <lineage>
        <taxon>Bacteria</taxon>
        <taxon>Bacillati</taxon>
        <taxon>Actinomycetota</taxon>
        <taxon>Actinomycetes</taxon>
        <taxon>Streptosporangiales</taxon>
        <taxon>Streptosporangiaceae</taxon>
        <taxon>Nonomuraea</taxon>
    </lineage>
</organism>
<dbReference type="EMBL" id="BAAAHQ010000021">
    <property type="protein sequence ID" value="GAA0934277.1"/>
    <property type="molecule type" value="Genomic_DNA"/>
</dbReference>
<gene>
    <name evidence="1" type="ORF">GCM10009560_41280</name>
</gene>
<dbReference type="RefSeq" id="WP_343951551.1">
    <property type="nucleotide sequence ID" value="NZ_BAAAHQ010000021.1"/>
</dbReference>
<reference evidence="1 2" key="1">
    <citation type="journal article" date="2019" name="Int. J. Syst. Evol. Microbiol.">
        <title>The Global Catalogue of Microorganisms (GCM) 10K type strain sequencing project: providing services to taxonomists for standard genome sequencing and annotation.</title>
        <authorList>
            <consortium name="The Broad Institute Genomics Platform"/>
            <consortium name="The Broad Institute Genome Sequencing Center for Infectious Disease"/>
            <person name="Wu L."/>
            <person name="Ma J."/>
        </authorList>
    </citation>
    <scope>NUCLEOTIDE SEQUENCE [LARGE SCALE GENOMIC DNA]</scope>
    <source>
        <strain evidence="1 2">JCM 11136</strain>
    </source>
</reference>
<evidence type="ECO:0000313" key="1">
    <source>
        <dbReference type="EMBL" id="GAA0934277.1"/>
    </source>
</evidence>
<accession>A0ABN1PWI2</accession>
<sequence length="176" mass="19626">MRLDLIPSANDAPEEFAPSRVRASITTLTPRRRTMLKGMLVAASTAALAPLDWALSKRAAWAAGPTSEWTRSNCRDAYSSGYGEQRNNWWVGGPAACFGGWRMGSYPCNSNKRHFEGWRGYHDEGYTSNRITTCVGRNAWRWTASGNVYRCSDANTMVVWNSGERYTALTISACRL</sequence>
<evidence type="ECO:0000313" key="2">
    <source>
        <dbReference type="Proteomes" id="UP001501578"/>
    </source>
</evidence>
<name>A0ABN1PWI2_9ACTN</name>
<comment type="caution">
    <text evidence="1">The sequence shown here is derived from an EMBL/GenBank/DDBJ whole genome shotgun (WGS) entry which is preliminary data.</text>
</comment>